<protein>
    <submittedName>
        <fullName evidence="1">Uncharacterized protein</fullName>
    </submittedName>
</protein>
<organism evidence="1">
    <name type="scientific">Singulisphaera sp. Ch08</name>
    <dbReference type="NCBI Taxonomy" id="3120278"/>
    <lineage>
        <taxon>Bacteria</taxon>
        <taxon>Pseudomonadati</taxon>
        <taxon>Planctomycetota</taxon>
        <taxon>Planctomycetia</taxon>
        <taxon>Isosphaerales</taxon>
        <taxon>Isosphaeraceae</taxon>
        <taxon>Singulisphaera</taxon>
    </lineage>
</organism>
<gene>
    <name evidence="1" type="ORF">V5E97_18200</name>
</gene>
<accession>A0AAU7CRZ0</accession>
<name>A0AAU7CRZ0_9BACT</name>
<dbReference type="EMBL" id="CP155447">
    <property type="protein sequence ID" value="XBH07887.1"/>
    <property type="molecule type" value="Genomic_DNA"/>
</dbReference>
<proteinExistence type="predicted"/>
<sequence>MGRHPIQTAQGLGTAVAHPIQTGKAVIQDISEKSGTNRGQGALVGDVLIGIATGGSLKALSKTATVAKITSKVKGIVGRTGAAAKTAAEAIVGKAVGAESAAVAKGIAPSTARAVGDAAPRFNPSFETSVNASKTGQMIEQQMDRITGRVAQRMGIQNAEDQVMFRMSDEFGEVFGGSGYLNGSMTVDSGVLSPRSVLNAPELSQLGLRSRSQVILTHEAEEIPLLQQLRDPRLSHPLTVREGAPTSPLRVSPEAANYLQRWGELGPFQRGMR</sequence>
<evidence type="ECO:0000313" key="1">
    <source>
        <dbReference type="EMBL" id="XBH07887.1"/>
    </source>
</evidence>
<dbReference type="AlphaFoldDB" id="A0AAU7CRZ0"/>
<reference evidence="1" key="1">
    <citation type="submission" date="2024-05" db="EMBL/GenBank/DDBJ databases">
        <title>Planctomycetes of the genus Singulisphaera possess chitinolytic capabilities.</title>
        <authorList>
            <person name="Ivanova A."/>
        </authorList>
    </citation>
    <scope>NUCLEOTIDE SEQUENCE</scope>
    <source>
        <strain evidence="1">Ch08T</strain>
    </source>
</reference>
<dbReference type="RefSeq" id="WP_406700726.1">
    <property type="nucleotide sequence ID" value="NZ_CP155447.1"/>
</dbReference>